<name>A0A2T7G2M1_9RHOB</name>
<reference evidence="3 4" key="1">
    <citation type="submission" date="2018-04" db="EMBL/GenBank/DDBJ databases">
        <title>Pelagivirga bohaiensis gen. nov., sp. nov., a bacterium isolated from the Bohai Sea.</title>
        <authorList>
            <person name="Ji X."/>
        </authorList>
    </citation>
    <scope>NUCLEOTIDE SEQUENCE [LARGE SCALE GENOMIC DNA]</scope>
    <source>
        <strain evidence="3 4">BH-SD19</strain>
    </source>
</reference>
<organism evidence="3 4">
    <name type="scientific">Pelagivirga sediminicola</name>
    <dbReference type="NCBI Taxonomy" id="2170575"/>
    <lineage>
        <taxon>Bacteria</taxon>
        <taxon>Pseudomonadati</taxon>
        <taxon>Pseudomonadota</taxon>
        <taxon>Alphaproteobacteria</taxon>
        <taxon>Rhodobacterales</taxon>
        <taxon>Paracoccaceae</taxon>
        <taxon>Pelagivirga</taxon>
    </lineage>
</organism>
<evidence type="ECO:0000313" key="3">
    <source>
        <dbReference type="EMBL" id="PVA08671.1"/>
    </source>
</evidence>
<dbReference type="InterPro" id="IPR036388">
    <property type="entry name" value="WH-like_DNA-bd_sf"/>
</dbReference>
<sequence>MQRSGRLLKLLQVLRERRTAVTAQVLASRFDVSERTIYRDIDTLAELGVPVVGEAGVGFILLPGFFLPPMALTQVEADAILLGLRFVAARGDEEIATAADTALGKITENMGDDEAASMRWNGLTAGPAGSGKLAELATIRAALRSQKKLQIGYRSGDGEERTRIIWPVAIGFFGQAELLAAWCEMRDAFRHFRLDRIGELQTLPDTLPRSRRSLLAEYRLMEPHANL</sequence>
<dbReference type="InterPro" id="IPR036390">
    <property type="entry name" value="WH_DNA-bd_sf"/>
</dbReference>
<feature type="domain" description="WYL" evidence="2">
    <location>
        <begin position="136"/>
        <end position="201"/>
    </location>
</feature>
<gene>
    <name evidence="3" type="ORF">DC366_17885</name>
</gene>
<evidence type="ECO:0000259" key="2">
    <source>
        <dbReference type="Pfam" id="PF13280"/>
    </source>
</evidence>
<dbReference type="SUPFAM" id="SSF46785">
    <property type="entry name" value="Winged helix' DNA-binding domain"/>
    <property type="match status" value="1"/>
</dbReference>
<evidence type="ECO:0000259" key="1">
    <source>
        <dbReference type="Pfam" id="PF08279"/>
    </source>
</evidence>
<dbReference type="InterPro" id="IPR026881">
    <property type="entry name" value="WYL_dom"/>
</dbReference>
<dbReference type="OrthoDB" id="9807255at2"/>
<dbReference type="PROSITE" id="PS52050">
    <property type="entry name" value="WYL"/>
    <property type="match status" value="1"/>
</dbReference>
<dbReference type="AlphaFoldDB" id="A0A2T7G2M1"/>
<dbReference type="InterPro" id="IPR013196">
    <property type="entry name" value="HTH_11"/>
</dbReference>
<keyword evidence="4" id="KW-1185">Reference proteome</keyword>
<proteinExistence type="predicted"/>
<dbReference type="Pfam" id="PF08279">
    <property type="entry name" value="HTH_11"/>
    <property type="match status" value="1"/>
</dbReference>
<comment type="caution">
    <text evidence="3">The sequence shown here is derived from an EMBL/GenBank/DDBJ whole genome shotgun (WGS) entry which is preliminary data.</text>
</comment>
<dbReference type="PANTHER" id="PTHR34580">
    <property type="match status" value="1"/>
</dbReference>
<evidence type="ECO:0000313" key="4">
    <source>
        <dbReference type="Proteomes" id="UP000244446"/>
    </source>
</evidence>
<dbReference type="EMBL" id="QCYH01000020">
    <property type="protein sequence ID" value="PVA08671.1"/>
    <property type="molecule type" value="Genomic_DNA"/>
</dbReference>
<dbReference type="Proteomes" id="UP000244446">
    <property type="component" value="Unassembled WGS sequence"/>
</dbReference>
<dbReference type="Gene3D" id="1.10.10.10">
    <property type="entry name" value="Winged helix-like DNA-binding domain superfamily/Winged helix DNA-binding domain"/>
    <property type="match status" value="1"/>
</dbReference>
<dbReference type="Pfam" id="PF13280">
    <property type="entry name" value="WYL"/>
    <property type="match status" value="1"/>
</dbReference>
<feature type="domain" description="Helix-turn-helix type 11" evidence="1">
    <location>
        <begin position="6"/>
        <end position="59"/>
    </location>
</feature>
<dbReference type="InterPro" id="IPR051534">
    <property type="entry name" value="CBASS_pafABC_assoc_protein"/>
</dbReference>
<protein>
    <submittedName>
        <fullName evidence="3">Transcriptional regulator</fullName>
    </submittedName>
</protein>
<dbReference type="PANTHER" id="PTHR34580:SF3">
    <property type="entry name" value="PROTEIN PAFB"/>
    <property type="match status" value="1"/>
</dbReference>
<accession>A0A2T7G2M1</accession>